<reference evidence="2 3" key="1">
    <citation type="submission" date="2019-07" db="EMBL/GenBank/DDBJ databases">
        <title>Genomic Encyclopedia of Type Strains, Phase IV (KMG-IV): sequencing the most valuable type-strain genomes for metagenomic binning, comparative biology and taxonomic classification.</title>
        <authorList>
            <person name="Goeker M."/>
        </authorList>
    </citation>
    <scope>NUCLEOTIDE SEQUENCE [LARGE SCALE GENOMIC DNA]</scope>
    <source>
        <strain evidence="2 3">DSM 18961</strain>
    </source>
</reference>
<dbReference type="OrthoDB" id="9810174at2"/>
<dbReference type="InterPro" id="IPR037053">
    <property type="entry name" value="Phage_tail_collar_dom_sf"/>
</dbReference>
<comment type="caution">
    <text evidence="2">The sequence shown here is derived from an EMBL/GenBank/DDBJ whole genome shotgun (WGS) entry which is preliminary data.</text>
</comment>
<dbReference type="Pfam" id="PF07484">
    <property type="entry name" value="Collar"/>
    <property type="match status" value="3"/>
</dbReference>
<evidence type="ECO:0000313" key="2">
    <source>
        <dbReference type="EMBL" id="TYP99083.1"/>
    </source>
</evidence>
<feature type="domain" description="Phage tail collar" evidence="1">
    <location>
        <begin position="6"/>
        <end position="64"/>
    </location>
</feature>
<keyword evidence="3" id="KW-1185">Reference proteome</keyword>
<accession>A0A5S5DT27</accession>
<evidence type="ECO:0000259" key="1">
    <source>
        <dbReference type="Pfam" id="PF07484"/>
    </source>
</evidence>
<evidence type="ECO:0000313" key="3">
    <source>
        <dbReference type="Proteomes" id="UP000323136"/>
    </source>
</evidence>
<dbReference type="InterPro" id="IPR011083">
    <property type="entry name" value="Phage_tail_collar_dom"/>
</dbReference>
<dbReference type="Proteomes" id="UP000323136">
    <property type="component" value="Unassembled WGS sequence"/>
</dbReference>
<dbReference type="RefSeq" id="WP_148869870.1">
    <property type="nucleotide sequence ID" value="NZ_VNIA01000002.1"/>
</dbReference>
<feature type="domain" description="Phage tail collar" evidence="1">
    <location>
        <begin position="188"/>
        <end position="248"/>
    </location>
</feature>
<sequence>MLDYIGEIRIFAFDFVPHNYIICDGRRLSKTEYFYLDNFLGDKFTYDNSDPTTFAIPDLRDRFPKQPGETINFGEQKGADEVIMDMEQMPEHTHETHIVVDNTTGGDELVNAPKNAFLNNNKSNNEKRNFSINPSENTFLGGLTQEDVGNSAPINIKNAHVKMVFAICIKGKEIIDPKSDIEGLGFMGEIKIWPSTIIPRGWVLCNGESNYTVSNKTGMGSIIGDLYGTINKGTPNEKLLYPNFKDRFATGAKKIEDVAIKGGKNSVLLSKSSLPSHTHNVQLAVNNNTNSAPHINLPNGTFINRNAGMFSAEANTPARLGGITEENKGGLKEIDIANSSIGLNYIICTTGFMNPPPDIFYTGEIILYASNKSSYLEESYLSLCHGQWCDIRVNPALFSLLGTKYGGDGRTYFNLPDLRDRLPLCVTNLTEVGKYGGANTIQLTKENLPAHNHNVQLAANVEADGTKTEIPNGILNETSGKFSTKESESAYLGGVKETSFTGEKVDIRNPYLTINHFISTNGIFPPRN</sequence>
<gene>
    <name evidence="2" type="ORF">C7447_102401</name>
</gene>
<dbReference type="Gene3D" id="3.90.1340.10">
    <property type="entry name" value="Phage tail collar domain"/>
    <property type="match status" value="2"/>
</dbReference>
<name>A0A5S5DT27_9FLAO</name>
<feature type="domain" description="Phage tail collar" evidence="1">
    <location>
        <begin position="363"/>
        <end position="423"/>
    </location>
</feature>
<protein>
    <submittedName>
        <fullName evidence="2">Microcystin-dependent protein</fullName>
    </submittedName>
</protein>
<dbReference type="EMBL" id="VNIA01000002">
    <property type="protein sequence ID" value="TYP99083.1"/>
    <property type="molecule type" value="Genomic_DNA"/>
</dbReference>
<dbReference type="AlphaFoldDB" id="A0A5S5DT27"/>
<proteinExistence type="predicted"/>
<organism evidence="2 3">
    <name type="scientific">Tenacibaculum adriaticum</name>
    <dbReference type="NCBI Taxonomy" id="413713"/>
    <lineage>
        <taxon>Bacteria</taxon>
        <taxon>Pseudomonadati</taxon>
        <taxon>Bacteroidota</taxon>
        <taxon>Flavobacteriia</taxon>
        <taxon>Flavobacteriales</taxon>
        <taxon>Flavobacteriaceae</taxon>
        <taxon>Tenacibaculum</taxon>
    </lineage>
</organism>
<dbReference type="SUPFAM" id="SSF88874">
    <property type="entry name" value="Receptor-binding domain of short tail fibre protein gp12"/>
    <property type="match status" value="3"/>
</dbReference>